<evidence type="ECO:0000256" key="1">
    <source>
        <dbReference type="SAM" id="MobiDB-lite"/>
    </source>
</evidence>
<gene>
    <name evidence="3" type="ORF">KP803_08585</name>
</gene>
<accession>A0A9X1XPV4</accession>
<dbReference type="Proteomes" id="UP001139559">
    <property type="component" value="Unassembled WGS sequence"/>
</dbReference>
<organism evidence="3 4">
    <name type="scientific">Vibrio amylolyticus</name>
    <dbReference type="NCBI Taxonomy" id="2847292"/>
    <lineage>
        <taxon>Bacteria</taxon>
        <taxon>Pseudomonadati</taxon>
        <taxon>Pseudomonadota</taxon>
        <taxon>Gammaproteobacteria</taxon>
        <taxon>Vibrionales</taxon>
        <taxon>Vibrionaceae</taxon>
        <taxon>Vibrio</taxon>
    </lineage>
</organism>
<dbReference type="EMBL" id="JAJHVV010000004">
    <property type="protein sequence ID" value="MCK6263334.1"/>
    <property type="molecule type" value="Genomic_DNA"/>
</dbReference>
<reference evidence="3" key="1">
    <citation type="submission" date="2021-11" db="EMBL/GenBank/DDBJ databases">
        <title>Vibrio ZSDE26 sp. nov. and Vibrio ZSDZ34 sp. nov., isolated from coastal seawater in Qingdao.</title>
        <authorList>
            <person name="Zhang P."/>
        </authorList>
    </citation>
    <scope>NUCLEOTIDE SEQUENCE</scope>
    <source>
        <strain evidence="3">ZSDE26</strain>
    </source>
</reference>
<evidence type="ECO:0000259" key="2">
    <source>
        <dbReference type="Pfam" id="PF13511"/>
    </source>
</evidence>
<evidence type="ECO:0000313" key="4">
    <source>
        <dbReference type="Proteomes" id="UP001139559"/>
    </source>
</evidence>
<feature type="compositionally biased region" description="Polar residues" evidence="1">
    <location>
        <begin position="88"/>
        <end position="97"/>
    </location>
</feature>
<protein>
    <submittedName>
        <fullName evidence="3">DUF4124 domain-containing protein</fullName>
    </submittedName>
</protein>
<proteinExistence type="predicted"/>
<name>A0A9X1XPV4_9VIBR</name>
<dbReference type="AlphaFoldDB" id="A0A9X1XPV4"/>
<evidence type="ECO:0000313" key="3">
    <source>
        <dbReference type="EMBL" id="MCK6263334.1"/>
    </source>
</evidence>
<keyword evidence="4" id="KW-1185">Reference proteome</keyword>
<comment type="caution">
    <text evidence="3">The sequence shown here is derived from an EMBL/GenBank/DDBJ whole genome shotgun (WGS) entry which is preliminary data.</text>
</comment>
<sequence length="179" mass="19657">MIVSTLIAPTAAFSQTVYTWEDENGVLHFSDSPTASKNAKRAKTLTLPDHQASAPAPSFENLPTDPSGTPKANEKKKKPTARPEPLSLSFQSPQHDQTIRSNTGNFNIAAQQNRKLSVDEHLQLLFNDSRYGAPNTTGKWQLKNIDRGTHTISIQAFRDGKLIASSSTITVHLHRASIK</sequence>
<dbReference type="InterPro" id="IPR025392">
    <property type="entry name" value="DUF4124"/>
</dbReference>
<dbReference type="Pfam" id="PF13511">
    <property type="entry name" value="DUF4124"/>
    <property type="match status" value="1"/>
</dbReference>
<feature type="domain" description="DUF4124" evidence="2">
    <location>
        <begin position="6"/>
        <end position="57"/>
    </location>
</feature>
<feature type="region of interest" description="Disordered" evidence="1">
    <location>
        <begin position="48"/>
        <end position="97"/>
    </location>
</feature>